<name>A0A2Z5ZLN4_9PROT</name>
<dbReference type="KEGG" id="aot:AcetOri_orf04669"/>
<gene>
    <name evidence="1" type="ORF">AcetOrient_orf04669</name>
</gene>
<organism evidence="1 2">
    <name type="scientific">Acetobacter orientalis</name>
    <dbReference type="NCBI Taxonomy" id="146474"/>
    <lineage>
        <taxon>Bacteria</taxon>
        <taxon>Pseudomonadati</taxon>
        <taxon>Pseudomonadota</taxon>
        <taxon>Alphaproteobacteria</taxon>
        <taxon>Acetobacterales</taxon>
        <taxon>Acetobacteraceae</taxon>
        <taxon>Acetobacter</taxon>
    </lineage>
</organism>
<evidence type="ECO:0000313" key="2">
    <source>
        <dbReference type="Proteomes" id="UP000270034"/>
    </source>
</evidence>
<proteinExistence type="predicted"/>
<dbReference type="EMBL" id="AP018515">
    <property type="protein sequence ID" value="BBC81426.1"/>
    <property type="molecule type" value="Genomic_DNA"/>
</dbReference>
<reference evidence="1 2" key="1">
    <citation type="submission" date="2018-02" db="EMBL/GenBank/DDBJ databases">
        <title>Acetobacter orientalis genome.</title>
        <authorList>
            <person name="Nakashima N."/>
            <person name="Tamura T."/>
        </authorList>
    </citation>
    <scope>NUCLEOTIDE SEQUENCE [LARGE SCALE GENOMIC DNA]</scope>
    <source>
        <strain evidence="1 2">FAN1</strain>
    </source>
</reference>
<sequence length="43" mass="4900">MPCFGRRRNLHLLAKGAYNQHSKNVLSQPAYNFRPILAAWSAT</sequence>
<dbReference type="Proteomes" id="UP000270034">
    <property type="component" value="Chromosome"/>
</dbReference>
<dbReference type="AlphaFoldDB" id="A0A2Z5ZLN4"/>
<accession>A0A2Z5ZLN4</accession>
<evidence type="ECO:0000313" key="1">
    <source>
        <dbReference type="EMBL" id="BBC81426.1"/>
    </source>
</evidence>
<protein>
    <submittedName>
        <fullName evidence="1">Benzoate transporter</fullName>
    </submittedName>
</protein>